<proteinExistence type="predicted"/>
<feature type="region of interest" description="Disordered" evidence="1">
    <location>
        <begin position="65"/>
        <end position="84"/>
    </location>
</feature>
<dbReference type="AlphaFoldDB" id="A0A4V4H630"/>
<comment type="caution">
    <text evidence="2">The sequence shown here is derived from an EMBL/GenBank/DDBJ whole genome shotgun (WGS) entry which is preliminary data.</text>
</comment>
<sequence length="84" mass="9025">MESFTRDAIPSRSEPRYHGRARKNTHTASSAASAISLSGAAAQLRGVFRSFDLLLNMLSSSSSFLSPFQTSCSASGHLPSLGWY</sequence>
<dbReference type="EMBL" id="PYDT01000006">
    <property type="protein sequence ID" value="THU58356.1"/>
    <property type="molecule type" value="Genomic_DNA"/>
</dbReference>
<evidence type="ECO:0000313" key="3">
    <source>
        <dbReference type="Proteomes" id="UP000317650"/>
    </source>
</evidence>
<name>A0A4V4H630_MUSBA</name>
<dbReference type="Proteomes" id="UP000317650">
    <property type="component" value="Chromosome 3"/>
</dbReference>
<evidence type="ECO:0000256" key="1">
    <source>
        <dbReference type="SAM" id="MobiDB-lite"/>
    </source>
</evidence>
<evidence type="ECO:0000313" key="2">
    <source>
        <dbReference type="EMBL" id="THU58356.1"/>
    </source>
</evidence>
<accession>A0A4V4H630</accession>
<reference evidence="2 3" key="1">
    <citation type="journal article" date="2019" name="Nat. Plants">
        <title>Genome sequencing of Musa balbisiana reveals subgenome evolution and function divergence in polyploid bananas.</title>
        <authorList>
            <person name="Yao X."/>
        </authorList>
    </citation>
    <scope>NUCLEOTIDE SEQUENCE [LARGE SCALE GENOMIC DNA]</scope>
    <source>
        <strain evidence="3">cv. DH-PKW</strain>
        <tissue evidence="2">Leaves</tissue>
    </source>
</reference>
<keyword evidence="3" id="KW-1185">Reference proteome</keyword>
<protein>
    <submittedName>
        <fullName evidence="2">Uncharacterized protein</fullName>
    </submittedName>
</protein>
<gene>
    <name evidence="2" type="ORF">C4D60_Mb03t13390</name>
</gene>
<organism evidence="2 3">
    <name type="scientific">Musa balbisiana</name>
    <name type="common">Banana</name>
    <dbReference type="NCBI Taxonomy" id="52838"/>
    <lineage>
        <taxon>Eukaryota</taxon>
        <taxon>Viridiplantae</taxon>
        <taxon>Streptophyta</taxon>
        <taxon>Embryophyta</taxon>
        <taxon>Tracheophyta</taxon>
        <taxon>Spermatophyta</taxon>
        <taxon>Magnoliopsida</taxon>
        <taxon>Liliopsida</taxon>
        <taxon>Zingiberales</taxon>
        <taxon>Musaceae</taxon>
        <taxon>Musa</taxon>
    </lineage>
</organism>
<feature type="region of interest" description="Disordered" evidence="1">
    <location>
        <begin position="1"/>
        <end position="31"/>
    </location>
</feature>